<dbReference type="Pfam" id="PF22252">
    <property type="entry name" value="PNGase_F-II_N"/>
    <property type="match status" value="1"/>
</dbReference>
<dbReference type="AlphaFoldDB" id="A0A1I4TBE7"/>
<protein>
    <submittedName>
        <fullName evidence="2">GLPGLI family protein</fullName>
    </submittedName>
</protein>
<name>A0A1I4TBE7_9FLAO</name>
<proteinExistence type="predicted"/>
<organism evidence="2 3">
    <name type="scientific">Algoriella xinjiangensis</name>
    <dbReference type="NCBI Taxonomy" id="684065"/>
    <lineage>
        <taxon>Bacteria</taxon>
        <taxon>Pseudomonadati</taxon>
        <taxon>Bacteroidota</taxon>
        <taxon>Flavobacteriia</taxon>
        <taxon>Flavobacteriales</taxon>
        <taxon>Weeksellaceae</taxon>
        <taxon>Algoriella</taxon>
    </lineage>
</organism>
<dbReference type="EMBL" id="FOUZ01000002">
    <property type="protein sequence ID" value="SFM74042.1"/>
    <property type="molecule type" value="Genomic_DNA"/>
</dbReference>
<feature type="signal peptide" evidence="1">
    <location>
        <begin position="1"/>
        <end position="17"/>
    </location>
</feature>
<dbReference type="NCBIfam" id="TIGR01200">
    <property type="entry name" value="GLPGLI"/>
    <property type="match status" value="1"/>
</dbReference>
<reference evidence="3" key="1">
    <citation type="submission" date="2016-10" db="EMBL/GenBank/DDBJ databases">
        <authorList>
            <person name="Varghese N."/>
            <person name="Submissions S."/>
        </authorList>
    </citation>
    <scope>NUCLEOTIDE SEQUENCE [LARGE SCALE GENOMIC DNA]</scope>
    <source>
        <strain evidence="3">XJ109</strain>
    </source>
</reference>
<gene>
    <name evidence="2" type="ORF">SAMN05421738_102135</name>
</gene>
<keyword evidence="1" id="KW-0732">Signal</keyword>
<dbReference type="RefSeq" id="WP_092906131.1">
    <property type="nucleotide sequence ID" value="NZ_FOUZ01000002.1"/>
</dbReference>
<sequence>MKNLLYLILLFSISAKAQIYEVLVDTKHQTIYSEKGLEFFNEIKEVDARKWNIEQNSNPPVLNFKIIADKNNLNISELDKINNSQENTGSIKKSVPNLPFGFSAVNYKDAFALRPVDVYGKKYIEKAELKELDWKIENEFKEILGYKVQKATSKYQNFDVIIWFTKDIKLNFMPAYNIKPIDGFVLEMQYVIENESGKMLNTIYVTSLKEIKKYTFKSPIAELGKKNNIVSSDELDKIYEEANKKRNEMYNQDNGVDKK</sequence>
<dbReference type="InterPro" id="IPR005901">
    <property type="entry name" value="GLPGLI"/>
</dbReference>
<dbReference type="Proteomes" id="UP000199149">
    <property type="component" value="Unassembled WGS sequence"/>
</dbReference>
<accession>A0A1I4TBE7</accession>
<dbReference type="OrthoDB" id="1437557at2"/>
<feature type="chain" id="PRO_5011716573" evidence="1">
    <location>
        <begin position="18"/>
        <end position="259"/>
    </location>
</feature>
<dbReference type="STRING" id="684065.SAMN05421738_102135"/>
<evidence type="ECO:0000256" key="1">
    <source>
        <dbReference type="SAM" id="SignalP"/>
    </source>
</evidence>
<evidence type="ECO:0000313" key="3">
    <source>
        <dbReference type="Proteomes" id="UP000199149"/>
    </source>
</evidence>
<keyword evidence="3" id="KW-1185">Reference proteome</keyword>
<evidence type="ECO:0000313" key="2">
    <source>
        <dbReference type="EMBL" id="SFM74042.1"/>
    </source>
</evidence>